<dbReference type="PANTHER" id="PTHR43525">
    <property type="entry name" value="PROTEIN MALY"/>
    <property type="match status" value="1"/>
</dbReference>
<evidence type="ECO:0000256" key="4">
    <source>
        <dbReference type="ARBA" id="ARBA00023239"/>
    </source>
</evidence>
<sequence>VEFPETRPLARRDAGLLKWTRYDPDVLAAWVAEHDLGVPPEVTRRLRDLVDENAYGYHGADNELGGAFSRWATSRHGWTPEPELVVPTSNVLQGIWACVEAFTQPGDGLVYTTPVYPPFLDAPPTTGRRAVDWPMMYDEQGWSYDIDALQALLEADAGISLLLLCSPHNPTGRLFEHHELVRVVDLAHEHDLLIVSDEIHSDIIYPGSTHVPTLTIPGAAARTVTVTSGVKTFALGGLRCAVAVAGDDHLQARLREIPAHLLGGANRMGCEATITAWENGGSWVDSLLALLDGHRRHLVGRLHSELPRIGVHLPDSTFLAWLDLGSFSPNENAARWLRERTGVACGNGPAFGPGGRNHVRMTFGTTATLLDKMVDRMVAGLIDR</sequence>
<dbReference type="Gene3D" id="3.40.640.10">
    <property type="entry name" value="Type I PLP-dependent aspartate aminotransferase-like (Major domain)"/>
    <property type="match status" value="1"/>
</dbReference>
<accession>A0A381VTP5</accession>
<name>A0A381VTP5_9ZZZZ</name>
<dbReference type="Pfam" id="PF00155">
    <property type="entry name" value="Aminotran_1_2"/>
    <property type="match status" value="1"/>
</dbReference>
<dbReference type="InterPro" id="IPR004839">
    <property type="entry name" value="Aminotransferase_I/II_large"/>
</dbReference>
<proteinExistence type="inferred from homology"/>
<evidence type="ECO:0000256" key="1">
    <source>
        <dbReference type="ARBA" id="ARBA00001933"/>
    </source>
</evidence>
<evidence type="ECO:0000313" key="7">
    <source>
        <dbReference type="EMBL" id="SVA43679.1"/>
    </source>
</evidence>
<dbReference type="PANTHER" id="PTHR43525:SF1">
    <property type="entry name" value="PROTEIN MALY"/>
    <property type="match status" value="1"/>
</dbReference>
<dbReference type="AlphaFoldDB" id="A0A381VTP5"/>
<dbReference type="EC" id="4.4.1.13" evidence="2"/>
<organism evidence="7">
    <name type="scientific">marine metagenome</name>
    <dbReference type="NCBI Taxonomy" id="408172"/>
    <lineage>
        <taxon>unclassified sequences</taxon>
        <taxon>metagenomes</taxon>
        <taxon>ecological metagenomes</taxon>
    </lineage>
</organism>
<dbReference type="SUPFAM" id="SSF53383">
    <property type="entry name" value="PLP-dependent transferases"/>
    <property type="match status" value="1"/>
</dbReference>
<dbReference type="Gene3D" id="3.90.1150.10">
    <property type="entry name" value="Aspartate Aminotransferase, domain 1"/>
    <property type="match status" value="1"/>
</dbReference>
<dbReference type="InterPro" id="IPR015424">
    <property type="entry name" value="PyrdxlP-dep_Trfase"/>
</dbReference>
<protein>
    <recommendedName>
        <fullName evidence="2">cysteine-S-conjugate beta-lyase</fullName>
        <ecNumber evidence="2">4.4.1.13</ecNumber>
    </recommendedName>
</protein>
<gene>
    <name evidence="7" type="ORF">METZ01_LOCUS96533</name>
</gene>
<evidence type="ECO:0000256" key="2">
    <source>
        <dbReference type="ARBA" id="ARBA00012224"/>
    </source>
</evidence>
<evidence type="ECO:0000259" key="6">
    <source>
        <dbReference type="Pfam" id="PF00155"/>
    </source>
</evidence>
<keyword evidence="4" id="KW-0456">Lyase</keyword>
<comment type="cofactor">
    <cofactor evidence="1">
        <name>pyridoxal 5'-phosphate</name>
        <dbReference type="ChEBI" id="CHEBI:597326"/>
    </cofactor>
</comment>
<dbReference type="CDD" id="cd00609">
    <property type="entry name" value="AAT_like"/>
    <property type="match status" value="1"/>
</dbReference>
<evidence type="ECO:0000256" key="5">
    <source>
        <dbReference type="ARBA" id="ARBA00037974"/>
    </source>
</evidence>
<dbReference type="InterPro" id="IPR051798">
    <property type="entry name" value="Class-II_PLP-Dep_Aminotrans"/>
</dbReference>
<reference evidence="7" key="1">
    <citation type="submission" date="2018-05" db="EMBL/GenBank/DDBJ databases">
        <authorList>
            <person name="Lanie J.A."/>
            <person name="Ng W.-L."/>
            <person name="Kazmierczak K.M."/>
            <person name="Andrzejewski T.M."/>
            <person name="Davidsen T.M."/>
            <person name="Wayne K.J."/>
            <person name="Tettelin H."/>
            <person name="Glass J.I."/>
            <person name="Rusch D."/>
            <person name="Podicherti R."/>
            <person name="Tsui H.-C.T."/>
            <person name="Winkler M.E."/>
        </authorList>
    </citation>
    <scope>NUCLEOTIDE SEQUENCE</scope>
</reference>
<feature type="non-terminal residue" evidence="7">
    <location>
        <position position="1"/>
    </location>
</feature>
<keyword evidence="3" id="KW-0663">Pyridoxal phosphate</keyword>
<evidence type="ECO:0000256" key="3">
    <source>
        <dbReference type="ARBA" id="ARBA00022898"/>
    </source>
</evidence>
<comment type="similarity">
    <text evidence="5">Belongs to the class-II pyridoxal-phosphate-dependent aminotransferase family. MalY/PatB cystathionine beta-lyase subfamily.</text>
</comment>
<dbReference type="EMBL" id="UINC01009755">
    <property type="protein sequence ID" value="SVA43679.1"/>
    <property type="molecule type" value="Genomic_DNA"/>
</dbReference>
<dbReference type="GO" id="GO:0030170">
    <property type="term" value="F:pyridoxal phosphate binding"/>
    <property type="evidence" value="ECO:0007669"/>
    <property type="project" value="InterPro"/>
</dbReference>
<dbReference type="InterPro" id="IPR015421">
    <property type="entry name" value="PyrdxlP-dep_Trfase_major"/>
</dbReference>
<dbReference type="GO" id="GO:0047804">
    <property type="term" value="F:cysteine-S-conjugate beta-lyase activity"/>
    <property type="evidence" value="ECO:0007669"/>
    <property type="project" value="UniProtKB-EC"/>
</dbReference>
<dbReference type="InterPro" id="IPR015422">
    <property type="entry name" value="PyrdxlP-dep_Trfase_small"/>
</dbReference>
<feature type="domain" description="Aminotransferase class I/classII large" evidence="6">
    <location>
        <begin position="44"/>
        <end position="376"/>
    </location>
</feature>